<sequence>MPARTCPWTRQIATVRSRGSSRSAFIIGYAAVRNSELLRASENWPRRKHWREATVWGRLDVIFGPQTRADAEKSGAGRISKTLANDELVWPTQRSALTHLASRPPTSHSHSGGPARRPPRRQNGMDGGEGGTVHCADSGGNVNGGGVAGFDVAAEGLTEGGRKAKRHPSSGALFPTGLRADEQQRRLVLEEWKLSGMRKDEPSLGERSEEGTGLDAISEINSLIGKQASIIEDPRPGQGKNLPNA</sequence>
<feature type="compositionally biased region" description="Basic and acidic residues" evidence="1">
    <location>
        <begin position="197"/>
        <end position="210"/>
    </location>
</feature>
<dbReference type="Proteomes" id="UP000639643">
    <property type="component" value="Unassembled WGS sequence"/>
</dbReference>
<gene>
    <name evidence="2" type="ORF">CMUS01_09005</name>
</gene>
<keyword evidence="3" id="KW-1185">Reference proteome</keyword>
<proteinExistence type="predicted"/>
<protein>
    <submittedName>
        <fullName evidence="2">Uncharacterized protein</fullName>
    </submittedName>
</protein>
<dbReference type="AlphaFoldDB" id="A0A8H6KAQ3"/>
<dbReference type="EMBL" id="WIGM01000368">
    <property type="protein sequence ID" value="KAF6827453.1"/>
    <property type="molecule type" value="Genomic_DNA"/>
</dbReference>
<reference evidence="2" key="1">
    <citation type="journal article" date="2020" name="Phytopathology">
        <title>Genome Sequence Resources of Colletotrichum truncatum, C. plurivorum, C. musicola, and C. sojae: Four Species Pathogenic to Soybean (Glycine max).</title>
        <authorList>
            <person name="Rogerio F."/>
            <person name="Boufleur T.R."/>
            <person name="Ciampi-Guillardi M."/>
            <person name="Sukno S.A."/>
            <person name="Thon M.R."/>
            <person name="Massola Junior N.S."/>
            <person name="Baroncelli R."/>
        </authorList>
    </citation>
    <scope>NUCLEOTIDE SEQUENCE</scope>
    <source>
        <strain evidence="2">LFN0074</strain>
    </source>
</reference>
<feature type="region of interest" description="Disordered" evidence="1">
    <location>
        <begin position="99"/>
        <end position="140"/>
    </location>
</feature>
<name>A0A8H6KAQ3_9PEZI</name>
<feature type="region of interest" description="Disordered" evidence="1">
    <location>
        <begin position="197"/>
        <end position="219"/>
    </location>
</feature>
<comment type="caution">
    <text evidence="2">The sequence shown here is derived from an EMBL/GenBank/DDBJ whole genome shotgun (WGS) entry which is preliminary data.</text>
</comment>
<evidence type="ECO:0000313" key="2">
    <source>
        <dbReference type="EMBL" id="KAF6827453.1"/>
    </source>
</evidence>
<evidence type="ECO:0000256" key="1">
    <source>
        <dbReference type="SAM" id="MobiDB-lite"/>
    </source>
</evidence>
<accession>A0A8H6KAQ3</accession>
<evidence type="ECO:0000313" key="3">
    <source>
        <dbReference type="Proteomes" id="UP000639643"/>
    </source>
</evidence>
<organism evidence="2 3">
    <name type="scientific">Colletotrichum musicola</name>
    <dbReference type="NCBI Taxonomy" id="2175873"/>
    <lineage>
        <taxon>Eukaryota</taxon>
        <taxon>Fungi</taxon>
        <taxon>Dikarya</taxon>
        <taxon>Ascomycota</taxon>
        <taxon>Pezizomycotina</taxon>
        <taxon>Sordariomycetes</taxon>
        <taxon>Hypocreomycetidae</taxon>
        <taxon>Glomerellales</taxon>
        <taxon>Glomerellaceae</taxon>
        <taxon>Colletotrichum</taxon>
        <taxon>Colletotrichum orchidearum species complex</taxon>
    </lineage>
</organism>
<feature type="region of interest" description="Disordered" evidence="1">
    <location>
        <begin position="159"/>
        <end position="178"/>
    </location>
</feature>